<keyword evidence="2" id="KW-1185">Reference proteome</keyword>
<sequence>MMNAVEVHDHARKLYVAHGGKALAEATEMARRYARNGDKGLAEDWRRIQAALKELIGPSVS</sequence>
<protein>
    <submittedName>
        <fullName evidence="1">Uncharacterized protein</fullName>
    </submittedName>
</protein>
<dbReference type="EMBL" id="FPCH01000001">
    <property type="protein sequence ID" value="SFV27361.1"/>
    <property type="molecule type" value="Genomic_DNA"/>
</dbReference>
<dbReference type="Proteomes" id="UP000199423">
    <property type="component" value="Unassembled WGS sequence"/>
</dbReference>
<name>A0A1I7MY75_9HYPH</name>
<evidence type="ECO:0000313" key="2">
    <source>
        <dbReference type="Proteomes" id="UP000199423"/>
    </source>
</evidence>
<organism evidence="1 2">
    <name type="scientific">Hyphomicrobium facile</name>
    <dbReference type="NCBI Taxonomy" id="51670"/>
    <lineage>
        <taxon>Bacteria</taxon>
        <taxon>Pseudomonadati</taxon>
        <taxon>Pseudomonadota</taxon>
        <taxon>Alphaproteobacteria</taxon>
        <taxon>Hyphomicrobiales</taxon>
        <taxon>Hyphomicrobiaceae</taxon>
        <taxon>Hyphomicrobium</taxon>
    </lineage>
</organism>
<proteinExistence type="predicted"/>
<gene>
    <name evidence="1" type="ORF">SAMN04488557_0742</name>
</gene>
<reference evidence="2" key="1">
    <citation type="submission" date="2016-10" db="EMBL/GenBank/DDBJ databases">
        <authorList>
            <person name="Varghese N."/>
            <person name="Submissions S."/>
        </authorList>
    </citation>
    <scope>NUCLEOTIDE SEQUENCE [LARGE SCALE GENOMIC DNA]</scope>
    <source>
        <strain evidence="2">DSM 1565</strain>
    </source>
</reference>
<dbReference type="AlphaFoldDB" id="A0A1I7MY75"/>
<evidence type="ECO:0000313" key="1">
    <source>
        <dbReference type="EMBL" id="SFV27361.1"/>
    </source>
</evidence>
<accession>A0A1I7MY75</accession>
<dbReference type="RefSeq" id="WP_244531048.1">
    <property type="nucleotide sequence ID" value="NZ_FPCH01000001.1"/>
</dbReference>